<evidence type="ECO:0000256" key="7">
    <source>
        <dbReference type="PROSITE-ProRule" id="PRU00644"/>
    </source>
</evidence>
<dbReference type="PROSITE" id="PS51322">
    <property type="entry name" value="UEV"/>
    <property type="match status" value="1"/>
</dbReference>
<evidence type="ECO:0000313" key="10">
    <source>
        <dbReference type="EMBL" id="WOK91556.1"/>
    </source>
</evidence>
<proteinExistence type="inferred from homology"/>
<name>A0AAQ3JMB0_9LILI</name>
<accession>A0AAQ3JMB0</accession>
<gene>
    <name evidence="10" type="ORF">Cni_G00247</name>
</gene>
<evidence type="ECO:0000256" key="6">
    <source>
        <dbReference type="ARBA" id="ARBA00023054"/>
    </source>
</evidence>
<dbReference type="GO" id="GO:0008333">
    <property type="term" value="P:endosome to lysosome transport"/>
    <property type="evidence" value="ECO:0007669"/>
    <property type="project" value="TreeGrafter"/>
</dbReference>
<sequence>MVSSSSSTRFINAALQTTGEKALSYIHGQLKWLIGDHLVSLLDEFPTLSAHCETFTDEDGADSLLLQAHGSLPISSSMPHVIVTIWLLQAYPFTPPRVFIFPTAKQAILPDHPFVEPSGLVSSPYLEEWLYPKSNLRDLARNLVKIFKFCHPYSSGAASASFGETSFASKREAIDRLFARLHSDTKQLQAQTEADIERLGNTQAVLRDRARVIKWGLRELEGEERALKKAVEEKVDEADMLSTWLRLHGTNSLLASSLSDEVEGFEPVDERGRCLLEEEAAVLAIDEVVYALDGALETGVLDFRTYIKQVRGLAREQFFPEALLNKSLEISRKMTIGSIISGY</sequence>
<dbReference type="InterPro" id="IPR016135">
    <property type="entry name" value="UBQ-conjugating_enzyme/RWD"/>
</dbReference>
<keyword evidence="3 7" id="KW-0813">Transport</keyword>
<evidence type="ECO:0000259" key="8">
    <source>
        <dbReference type="PROSITE" id="PS51312"/>
    </source>
</evidence>
<dbReference type="InterPro" id="IPR008883">
    <property type="entry name" value="UEV_N"/>
</dbReference>
<dbReference type="Proteomes" id="UP001327560">
    <property type="component" value="Chromosome 1"/>
</dbReference>
<evidence type="ECO:0000256" key="2">
    <source>
        <dbReference type="ARBA" id="ARBA00009594"/>
    </source>
</evidence>
<dbReference type="PANTHER" id="PTHR23306">
    <property type="entry name" value="TUMOR SUSCEPTIBILITY GENE 101 PROTEIN-RELATED"/>
    <property type="match status" value="1"/>
</dbReference>
<dbReference type="SUPFAM" id="SSF54495">
    <property type="entry name" value="UBC-like"/>
    <property type="match status" value="1"/>
</dbReference>
<dbReference type="InterPro" id="IPR017916">
    <property type="entry name" value="SB_dom"/>
</dbReference>
<dbReference type="Pfam" id="PF09454">
    <property type="entry name" value="Vps23_core"/>
    <property type="match status" value="1"/>
</dbReference>
<comment type="subcellular location">
    <subcellularLocation>
        <location evidence="1">Endosome</location>
    </subcellularLocation>
</comment>
<dbReference type="GO" id="GO:0000813">
    <property type="term" value="C:ESCRT I complex"/>
    <property type="evidence" value="ECO:0007669"/>
    <property type="project" value="TreeGrafter"/>
</dbReference>
<dbReference type="Gene3D" id="6.10.140.820">
    <property type="match status" value="1"/>
</dbReference>
<reference evidence="10 11" key="1">
    <citation type="submission" date="2023-10" db="EMBL/GenBank/DDBJ databases">
        <title>Chromosome-scale genome assembly provides insights into flower coloration mechanisms of Canna indica.</title>
        <authorList>
            <person name="Li C."/>
        </authorList>
    </citation>
    <scope>NUCLEOTIDE SEQUENCE [LARGE SCALE GENOMIC DNA]</scope>
    <source>
        <tissue evidence="10">Flower</tissue>
    </source>
</reference>
<keyword evidence="11" id="KW-1185">Reference proteome</keyword>
<evidence type="ECO:0000256" key="5">
    <source>
        <dbReference type="ARBA" id="ARBA00022927"/>
    </source>
</evidence>
<evidence type="ECO:0000256" key="1">
    <source>
        <dbReference type="ARBA" id="ARBA00004177"/>
    </source>
</evidence>
<keyword evidence="4" id="KW-0967">Endosome</keyword>
<feature type="domain" description="SB" evidence="8">
    <location>
        <begin position="269"/>
        <end position="337"/>
    </location>
</feature>
<dbReference type="EMBL" id="CP136890">
    <property type="protein sequence ID" value="WOK91556.1"/>
    <property type="molecule type" value="Genomic_DNA"/>
</dbReference>
<dbReference type="Pfam" id="PF05743">
    <property type="entry name" value="UEV"/>
    <property type="match status" value="1"/>
</dbReference>
<evidence type="ECO:0000259" key="9">
    <source>
        <dbReference type="PROSITE" id="PS51322"/>
    </source>
</evidence>
<dbReference type="InterPro" id="IPR052070">
    <property type="entry name" value="ESCRT-I_UEV_domain"/>
</dbReference>
<dbReference type="GO" id="GO:0015031">
    <property type="term" value="P:protein transport"/>
    <property type="evidence" value="ECO:0007669"/>
    <property type="project" value="UniProtKB-UniRule"/>
</dbReference>
<comment type="similarity">
    <text evidence="2">Belongs to the ubiquitin-conjugating enzyme family. UEV subfamily.</text>
</comment>
<keyword evidence="5 7" id="KW-0653">Protein transport</keyword>
<dbReference type="SUPFAM" id="SSF140111">
    <property type="entry name" value="Endosomal sorting complex assembly domain"/>
    <property type="match status" value="1"/>
</dbReference>
<dbReference type="CDD" id="cd11685">
    <property type="entry name" value="UEV_TSG101-like"/>
    <property type="match status" value="1"/>
</dbReference>
<dbReference type="AlphaFoldDB" id="A0AAQ3JMB0"/>
<dbReference type="PROSITE" id="PS51312">
    <property type="entry name" value="SB"/>
    <property type="match status" value="1"/>
</dbReference>
<dbReference type="Gene3D" id="3.10.110.10">
    <property type="entry name" value="Ubiquitin Conjugating Enzyme"/>
    <property type="match status" value="1"/>
</dbReference>
<evidence type="ECO:0000256" key="4">
    <source>
        <dbReference type="ARBA" id="ARBA00022753"/>
    </source>
</evidence>
<dbReference type="GO" id="GO:0043130">
    <property type="term" value="F:ubiquitin binding"/>
    <property type="evidence" value="ECO:0007669"/>
    <property type="project" value="TreeGrafter"/>
</dbReference>
<feature type="domain" description="UEV" evidence="9">
    <location>
        <begin position="15"/>
        <end position="157"/>
    </location>
</feature>
<organism evidence="10 11">
    <name type="scientific">Canna indica</name>
    <name type="common">Indian-shot</name>
    <dbReference type="NCBI Taxonomy" id="4628"/>
    <lineage>
        <taxon>Eukaryota</taxon>
        <taxon>Viridiplantae</taxon>
        <taxon>Streptophyta</taxon>
        <taxon>Embryophyta</taxon>
        <taxon>Tracheophyta</taxon>
        <taxon>Spermatophyta</taxon>
        <taxon>Magnoliopsida</taxon>
        <taxon>Liliopsida</taxon>
        <taxon>Zingiberales</taxon>
        <taxon>Cannaceae</taxon>
        <taxon>Canna</taxon>
    </lineage>
</organism>
<evidence type="ECO:0000256" key="3">
    <source>
        <dbReference type="ARBA" id="ARBA00022448"/>
    </source>
</evidence>
<keyword evidence="6" id="KW-0175">Coiled coil</keyword>
<evidence type="ECO:0000313" key="11">
    <source>
        <dbReference type="Proteomes" id="UP001327560"/>
    </source>
</evidence>
<protein>
    <submittedName>
        <fullName evidence="10">Protein ELC-like</fullName>
    </submittedName>
</protein>
<dbReference type="InterPro" id="IPR037202">
    <property type="entry name" value="ESCRT_assembly_dom"/>
</dbReference>
<dbReference type="PANTHER" id="PTHR23306:SF21">
    <property type="entry name" value="UBIQUITIN-CONJUGATING ENZYME_RWD-LIKE PROTEIN"/>
    <property type="match status" value="1"/>
</dbReference>